<dbReference type="EMBL" id="NPEX01000972">
    <property type="protein sequence ID" value="RAI30899.1"/>
    <property type="molecule type" value="Genomic_DNA"/>
</dbReference>
<name>A0A327JWN2_9BRAD</name>
<protein>
    <submittedName>
        <fullName evidence="1">Uncharacterized protein</fullName>
    </submittedName>
</protein>
<comment type="caution">
    <text evidence="1">The sequence shown here is derived from an EMBL/GenBank/DDBJ whole genome shotgun (WGS) entry which is preliminary data.</text>
</comment>
<gene>
    <name evidence="1" type="ORF">CH341_32925</name>
</gene>
<sequence>SRYGLLAIRYTFTLPTGADVQKAAWYELEGTRYVVNTAYDSDLAIAFVSCNGQEEGDRERPEESRNVLWARLDAAHARKPL</sequence>
<dbReference type="AlphaFoldDB" id="A0A327JWN2"/>
<feature type="non-terminal residue" evidence="1">
    <location>
        <position position="1"/>
    </location>
</feature>
<evidence type="ECO:0000313" key="2">
    <source>
        <dbReference type="Proteomes" id="UP000249130"/>
    </source>
</evidence>
<keyword evidence="2" id="KW-1185">Reference proteome</keyword>
<proteinExistence type="predicted"/>
<evidence type="ECO:0000313" key="1">
    <source>
        <dbReference type="EMBL" id="RAI30899.1"/>
    </source>
</evidence>
<feature type="non-terminal residue" evidence="1">
    <location>
        <position position="81"/>
    </location>
</feature>
<accession>A0A327JWN2</accession>
<dbReference type="Proteomes" id="UP000249130">
    <property type="component" value="Unassembled WGS sequence"/>
</dbReference>
<reference evidence="1 2" key="1">
    <citation type="submission" date="2017-07" db="EMBL/GenBank/DDBJ databases">
        <title>Draft Genome Sequences of Select Purple Nonsulfur Bacteria.</title>
        <authorList>
            <person name="Lasarre B."/>
            <person name="Mckinlay J.B."/>
        </authorList>
    </citation>
    <scope>NUCLEOTIDE SEQUENCE [LARGE SCALE GENOMIC DNA]</scope>
    <source>
        <strain evidence="1 2">DSM 5909</strain>
    </source>
</reference>
<organism evidence="1 2">
    <name type="scientific">Rhodoplanes roseus</name>
    <dbReference type="NCBI Taxonomy" id="29409"/>
    <lineage>
        <taxon>Bacteria</taxon>
        <taxon>Pseudomonadati</taxon>
        <taxon>Pseudomonadota</taxon>
        <taxon>Alphaproteobacteria</taxon>
        <taxon>Hyphomicrobiales</taxon>
        <taxon>Nitrobacteraceae</taxon>
        <taxon>Rhodoplanes</taxon>
    </lineage>
</organism>